<keyword evidence="2 4" id="KW-0472">Membrane</keyword>
<feature type="domain" description="OmpA-like" evidence="5">
    <location>
        <begin position="79"/>
        <end position="196"/>
    </location>
</feature>
<keyword evidence="7" id="KW-1185">Reference proteome</keyword>
<keyword evidence="3" id="KW-0998">Cell outer membrane</keyword>
<dbReference type="PRINTS" id="PR01021">
    <property type="entry name" value="OMPADOMAIN"/>
</dbReference>
<dbReference type="EMBL" id="RJVQ01000008">
    <property type="protein sequence ID" value="RQW61921.1"/>
    <property type="molecule type" value="Genomic_DNA"/>
</dbReference>
<dbReference type="PROSITE" id="PS51123">
    <property type="entry name" value="OMPA_2"/>
    <property type="match status" value="1"/>
</dbReference>
<evidence type="ECO:0000256" key="4">
    <source>
        <dbReference type="PROSITE-ProRule" id="PRU00473"/>
    </source>
</evidence>
<gene>
    <name evidence="6" type="ORF">EES38_16225</name>
</gene>
<dbReference type="RefSeq" id="WP_124938259.1">
    <property type="nucleotide sequence ID" value="NZ_RJVQ01000008.1"/>
</dbReference>
<dbReference type="PANTHER" id="PTHR30329">
    <property type="entry name" value="STATOR ELEMENT OF FLAGELLAR MOTOR COMPLEX"/>
    <property type="match status" value="1"/>
</dbReference>
<proteinExistence type="predicted"/>
<accession>A0A3N9TCM9</accession>
<dbReference type="OrthoDB" id="9805832at2"/>
<dbReference type="Pfam" id="PF00691">
    <property type="entry name" value="OmpA"/>
    <property type="match status" value="1"/>
</dbReference>
<dbReference type="SUPFAM" id="SSF103647">
    <property type="entry name" value="TSP type-3 repeat"/>
    <property type="match status" value="1"/>
</dbReference>
<dbReference type="GO" id="GO:0009279">
    <property type="term" value="C:cell outer membrane"/>
    <property type="evidence" value="ECO:0007669"/>
    <property type="project" value="UniProtKB-SubCell"/>
</dbReference>
<evidence type="ECO:0000313" key="7">
    <source>
        <dbReference type="Proteomes" id="UP000281112"/>
    </source>
</evidence>
<comment type="caution">
    <text evidence="6">The sequence shown here is derived from an EMBL/GenBank/DDBJ whole genome shotgun (WGS) entry which is preliminary data.</text>
</comment>
<evidence type="ECO:0000313" key="6">
    <source>
        <dbReference type="EMBL" id="RQW61921.1"/>
    </source>
</evidence>
<dbReference type="PANTHER" id="PTHR30329:SF21">
    <property type="entry name" value="LIPOPROTEIN YIAD-RELATED"/>
    <property type="match status" value="1"/>
</dbReference>
<dbReference type="InterPro" id="IPR050330">
    <property type="entry name" value="Bact_OuterMem_StrucFunc"/>
</dbReference>
<comment type="subcellular location">
    <subcellularLocation>
        <location evidence="1">Cell outer membrane</location>
    </subcellularLocation>
</comment>
<protein>
    <submittedName>
        <fullName evidence="6">OmpA family protein</fullName>
    </submittedName>
</protein>
<dbReference type="SUPFAM" id="SSF103088">
    <property type="entry name" value="OmpA-like"/>
    <property type="match status" value="1"/>
</dbReference>
<sequence length="216" mass="24127">MNSRIFYQYSALIFASLLTACTSLDEQNTVDEYQYQAYPTIEQPADLADSDGDGVINARDLCQETAGGSKINNDGCGKMFNSNQQQQLHILFAHNSSVVNPIFVGQIKQMATFMASYPSSKIEINGYASKVGTEETNLTLSKERAEAVKQALVTYGVEPDRISIIGYGEQEPEVDEESELADTKNRRVTATVVTHDNVIEKEWTIFSRLPKDWETY</sequence>
<dbReference type="Proteomes" id="UP000281112">
    <property type="component" value="Unassembled WGS sequence"/>
</dbReference>
<dbReference type="PROSITE" id="PS51257">
    <property type="entry name" value="PROKAR_LIPOPROTEIN"/>
    <property type="match status" value="1"/>
</dbReference>
<dbReference type="InterPro" id="IPR018247">
    <property type="entry name" value="EF_Hand_1_Ca_BS"/>
</dbReference>
<dbReference type="CDD" id="cd07185">
    <property type="entry name" value="OmpA_C-like"/>
    <property type="match status" value="1"/>
</dbReference>
<organism evidence="6 7">
    <name type="scientific">Vibrio viridaestus</name>
    <dbReference type="NCBI Taxonomy" id="2487322"/>
    <lineage>
        <taxon>Bacteria</taxon>
        <taxon>Pseudomonadati</taxon>
        <taxon>Pseudomonadota</taxon>
        <taxon>Gammaproteobacteria</taxon>
        <taxon>Vibrionales</taxon>
        <taxon>Vibrionaceae</taxon>
        <taxon>Vibrio</taxon>
    </lineage>
</organism>
<dbReference type="InterPro" id="IPR036737">
    <property type="entry name" value="OmpA-like_sf"/>
</dbReference>
<dbReference type="AlphaFoldDB" id="A0A3N9TCM9"/>
<dbReference type="GO" id="GO:0005509">
    <property type="term" value="F:calcium ion binding"/>
    <property type="evidence" value="ECO:0007669"/>
    <property type="project" value="InterPro"/>
</dbReference>
<evidence type="ECO:0000259" key="5">
    <source>
        <dbReference type="PROSITE" id="PS51123"/>
    </source>
</evidence>
<evidence type="ECO:0000256" key="2">
    <source>
        <dbReference type="ARBA" id="ARBA00023136"/>
    </source>
</evidence>
<dbReference type="InterPro" id="IPR028974">
    <property type="entry name" value="TSP_type-3_rpt"/>
</dbReference>
<dbReference type="PROSITE" id="PS00018">
    <property type="entry name" value="EF_HAND_1"/>
    <property type="match status" value="1"/>
</dbReference>
<evidence type="ECO:0000256" key="1">
    <source>
        <dbReference type="ARBA" id="ARBA00004442"/>
    </source>
</evidence>
<dbReference type="InterPro" id="IPR006664">
    <property type="entry name" value="OMP_bac"/>
</dbReference>
<reference evidence="6 7" key="1">
    <citation type="submission" date="2018-11" db="EMBL/GenBank/DDBJ databases">
        <title>Vibrio LJC006 sp. nov., isolated from seawater during the bloom of the enteromorpha.</title>
        <authorList>
            <person name="Liang J."/>
        </authorList>
    </citation>
    <scope>NUCLEOTIDE SEQUENCE [LARGE SCALE GENOMIC DNA]</scope>
    <source>
        <strain evidence="6 7">LJC006</strain>
    </source>
</reference>
<name>A0A3N9TCM9_9VIBR</name>
<evidence type="ECO:0000256" key="3">
    <source>
        <dbReference type="ARBA" id="ARBA00023237"/>
    </source>
</evidence>
<dbReference type="InterPro" id="IPR006665">
    <property type="entry name" value="OmpA-like"/>
</dbReference>
<dbReference type="Gene3D" id="3.30.1330.60">
    <property type="entry name" value="OmpA-like domain"/>
    <property type="match status" value="1"/>
</dbReference>